<dbReference type="GeneID" id="35604102"/>
<proteinExistence type="predicted"/>
<dbReference type="AlphaFoldDB" id="A0A2D3VE03"/>
<dbReference type="Proteomes" id="UP000225277">
    <property type="component" value="Unassembled WGS sequence"/>
</dbReference>
<accession>A0A2D3VE03</accession>
<sequence length="367" mass="41508">MPFDRESGQIYDETVAFLPKQDEDDLVYVEEPYHVRQRPKSTISIKGTRTLHKMAMLEILRSLDLLYSDLLEAFPLPILEQVWKAIKLESLDGLRMWKLFAPILASAGHHQRMTRTVDKRPQSTFAHVVKQITSPQCSWLTELTLDAIPLTLAAYVQVSKIQNLTSLAVIAKPRQDTGFSDRVLRAWSADAQAGSFCKLRFMFVGDHRFVTEQSLQYLSGFRVLELFCALNCRIATSSASNAKGSTPCKLTEEWKDAADGPFRSFLKSYCGIARAELDASLPGFRAYTAQRRRNEESRPHLLMTLLPELGQKNLTLACGHRLHCFERTKLNSGSQAVVGKDTASRHKRRKLKDTKSGVFEQMLQGLS</sequence>
<evidence type="ECO:0000313" key="1">
    <source>
        <dbReference type="EMBL" id="CZT23312.1"/>
    </source>
</evidence>
<dbReference type="EMBL" id="FJUY01000016">
    <property type="protein sequence ID" value="CZT23312.1"/>
    <property type="molecule type" value="Genomic_DNA"/>
</dbReference>
<dbReference type="OrthoDB" id="5273928at2759"/>
<gene>
    <name evidence="1" type="ORF">RCC_09023</name>
</gene>
<protein>
    <submittedName>
        <fullName evidence="1">Uncharacterized protein</fullName>
    </submittedName>
</protein>
<reference evidence="1 2" key="1">
    <citation type="submission" date="2016-03" db="EMBL/GenBank/DDBJ databases">
        <authorList>
            <person name="Ploux O."/>
        </authorList>
    </citation>
    <scope>NUCLEOTIDE SEQUENCE [LARGE SCALE GENOMIC DNA]</scope>
    <source>
        <strain evidence="1 2">URUG2</strain>
    </source>
</reference>
<name>A0A2D3VE03_9PEZI</name>
<organism evidence="1 2">
    <name type="scientific">Ramularia collo-cygni</name>
    <dbReference type="NCBI Taxonomy" id="112498"/>
    <lineage>
        <taxon>Eukaryota</taxon>
        <taxon>Fungi</taxon>
        <taxon>Dikarya</taxon>
        <taxon>Ascomycota</taxon>
        <taxon>Pezizomycotina</taxon>
        <taxon>Dothideomycetes</taxon>
        <taxon>Dothideomycetidae</taxon>
        <taxon>Mycosphaerellales</taxon>
        <taxon>Mycosphaerellaceae</taxon>
        <taxon>Ramularia</taxon>
    </lineage>
</organism>
<keyword evidence="2" id="KW-1185">Reference proteome</keyword>
<dbReference type="RefSeq" id="XP_023630036.1">
    <property type="nucleotide sequence ID" value="XM_023774268.1"/>
</dbReference>
<evidence type="ECO:0000313" key="2">
    <source>
        <dbReference type="Proteomes" id="UP000225277"/>
    </source>
</evidence>